<dbReference type="Proteomes" id="UP000228380">
    <property type="component" value="Unplaced"/>
</dbReference>
<sequence length="1242" mass="139974">MGTEHIPNSLGLPSQETMSQDMPIDFRGDTENNAVNSGYFMEATVTPPMQLNVDSGVSDEVRVRRSLRRRTGIYYGIFDMSSEEESECEGSVMDHSSKLPCQNENVSRSPSSSKYEKATSRWHPKEACRPIIDEAPAFYPSEEEFEDTLGYIAKIRPKAEQYGICRIIPPPSWTMPCPLREKSFWEHAKFTTRVQQVDKLQNREPKKKSSRNRCHKRRKRRKQLRFGMTRRRNSLNGYDASDCVGSDTDEKFGFQSGSDFTLETFQIYADEFKRHYFGMKDANENVISSSEDHKKSRQPTVEEIEGEYWRIVEEPTEVVEVHYGADLDTGTFGSGFPKAPSSPKNDSDPCVLSGWNLNNLPRLPGSVLSFEREDISGVLVPWLYVGMCFSSFCWHVEDHHLYSLNYMHFGDPKVWYGVPGREAVKLEDAMKKHLPKLFEEQPDLLHELVTQLSPSVLKSEGVPVYCAIQNSGEFILTFPRAYHSGFNCGFNCAEAVNVAPVDWLPHGQCAVELYSEQHRKTSLSHDKLLLAAAQEAVRELWQQSVLQRNDLGILRWQSVCGKDGVLTEAIKVRVGMEQKRRESVCSISKARKMEKDFDSSSERECFLCFYDLHLSAASCECSPNRFTCLNHAKLTCSCESSRKYLLFRYDLDELNTLVKALGGDSIAVQCWGLEKLGLPLPPHIMLLGKSKDSLEKYILEPKRTLIDVNITDAEVENQDCENQVKDDVCLEPTTKNPISSDETKGFLNMNIPCKSDSKKYSGTSLKRECESGNFQSVPFFMEPEVISIEHHEVGCQGSSPAETNVLPGSNKSDGRDRCCPDLNMAQQSTDPRVKLLECLDCLVGKKEKCWSPDIFRQDLSSNSVLMGVNDHTMDKTKEYEPLAMTNTLIRTSSECGSLTSLNNSAELASSCGIPIRNFSEASCSRGAEYSHKSSPKLFGIDLQHHLHCLSTPSDGRGSQAIEHITVQSNALDRCDQKSTKVLKYHIEPLNFGTVVPGKKWCSREAIFPKGFRSHVKFISVVDPMMTCSYISEVLDAGLLGPLFKVTVEENPEVSFMHASATQCWEMVREKLNEEIIRQHDLGKQGLPPLQTPESMDGLEMFGFLSPSIIQVIEALDPYHQCSEYWASRSNVSSQSEGINVKDEPLELAKTSSTHIAADGRLANVQKLFGVNLTGKKQDESNIDNHTSEEEVRHILGGLLKKANLEEMRMMHKIFCSGSESSIWRAAFSSLLDEIQKNVHKRQ</sequence>
<evidence type="ECO:0000256" key="8">
    <source>
        <dbReference type="ARBA" id="ARBA00023015"/>
    </source>
</evidence>
<evidence type="ECO:0000313" key="19">
    <source>
        <dbReference type="RefSeq" id="XP_038977689.1"/>
    </source>
</evidence>
<dbReference type="PANTHER" id="PTHR10694">
    <property type="entry name" value="LYSINE-SPECIFIC DEMETHYLASE"/>
    <property type="match status" value="1"/>
</dbReference>
<name>A0A8B8ZWE7_PHODC</name>
<dbReference type="FunFam" id="3.30.160.360:FF:000005">
    <property type="entry name" value="Putative lysine-specific demethylase JMJ16"/>
    <property type="match status" value="1"/>
</dbReference>
<evidence type="ECO:0000256" key="6">
    <source>
        <dbReference type="ARBA" id="ARBA00023002"/>
    </source>
</evidence>
<dbReference type="Pfam" id="PF02928">
    <property type="entry name" value="zf-C5HC2"/>
    <property type="match status" value="1"/>
</dbReference>
<evidence type="ECO:0000256" key="4">
    <source>
        <dbReference type="ARBA" id="ARBA00022853"/>
    </source>
</evidence>
<dbReference type="InterPro" id="IPR003349">
    <property type="entry name" value="JmjN"/>
</dbReference>
<keyword evidence="6" id="KW-0560">Oxidoreductase</keyword>
<dbReference type="GeneID" id="120103650"/>
<dbReference type="AlphaFoldDB" id="A0A8B8ZWE7"/>
<evidence type="ECO:0000259" key="13">
    <source>
        <dbReference type="PROSITE" id="PS51184"/>
    </source>
</evidence>
<protein>
    <submittedName>
        <fullName evidence="15 16">Lysine-specific demethylase JMJ703-like</fullName>
    </submittedName>
</protein>
<evidence type="ECO:0000313" key="15">
    <source>
        <dbReference type="RefSeq" id="XP_008812095.2"/>
    </source>
</evidence>
<dbReference type="GO" id="GO:0034647">
    <property type="term" value="F:histone H3K4me/H3K4me2/H3K4me3 demethylase activity"/>
    <property type="evidence" value="ECO:0007669"/>
    <property type="project" value="TreeGrafter"/>
</dbReference>
<organism evidence="14 17">
    <name type="scientific">Phoenix dactylifera</name>
    <name type="common">Date palm</name>
    <dbReference type="NCBI Taxonomy" id="42345"/>
    <lineage>
        <taxon>Eukaryota</taxon>
        <taxon>Viridiplantae</taxon>
        <taxon>Streptophyta</taxon>
        <taxon>Embryophyta</taxon>
        <taxon>Tracheophyta</taxon>
        <taxon>Spermatophyta</taxon>
        <taxon>Magnoliopsida</taxon>
        <taxon>Liliopsida</taxon>
        <taxon>Arecaceae</taxon>
        <taxon>Coryphoideae</taxon>
        <taxon>Phoeniceae</taxon>
        <taxon>Phoenix</taxon>
    </lineage>
</organism>
<dbReference type="Pfam" id="PF02375">
    <property type="entry name" value="JmjN"/>
    <property type="match status" value="1"/>
</dbReference>
<dbReference type="PROSITE" id="PS51184">
    <property type="entry name" value="JMJC"/>
    <property type="match status" value="1"/>
</dbReference>
<feature type="compositionally biased region" description="Polar residues" evidence="11">
    <location>
        <begin position="11"/>
        <end position="20"/>
    </location>
</feature>
<evidence type="ECO:0000256" key="11">
    <source>
        <dbReference type="SAM" id="MobiDB-lite"/>
    </source>
</evidence>
<feature type="region of interest" description="Disordered" evidence="11">
    <location>
        <begin position="198"/>
        <end position="226"/>
    </location>
</feature>
<evidence type="ECO:0000256" key="9">
    <source>
        <dbReference type="ARBA" id="ARBA00023163"/>
    </source>
</evidence>
<evidence type="ECO:0000256" key="2">
    <source>
        <dbReference type="ARBA" id="ARBA00004123"/>
    </source>
</evidence>
<evidence type="ECO:0000256" key="7">
    <source>
        <dbReference type="ARBA" id="ARBA00023004"/>
    </source>
</evidence>
<evidence type="ECO:0000256" key="3">
    <source>
        <dbReference type="ARBA" id="ARBA00022723"/>
    </source>
</evidence>
<dbReference type="SMART" id="SM00542">
    <property type="entry name" value="FYRC"/>
    <property type="match status" value="1"/>
</dbReference>
<keyword evidence="4" id="KW-0156">Chromatin regulator</keyword>
<dbReference type="Gene3D" id="2.60.120.650">
    <property type="entry name" value="Cupin"/>
    <property type="match status" value="1"/>
</dbReference>
<dbReference type="SMART" id="SM00558">
    <property type="entry name" value="JmjC"/>
    <property type="match status" value="1"/>
</dbReference>
<keyword evidence="7" id="KW-0408">Iron</keyword>
<dbReference type="SMART" id="SM00541">
    <property type="entry name" value="FYRN"/>
    <property type="match status" value="1"/>
</dbReference>
<dbReference type="SUPFAM" id="SSF51197">
    <property type="entry name" value="Clavaminate synthase-like"/>
    <property type="match status" value="1"/>
</dbReference>
<proteinExistence type="predicted"/>
<dbReference type="InterPro" id="IPR004198">
    <property type="entry name" value="Znf_C5HC2"/>
</dbReference>
<evidence type="ECO:0000313" key="20">
    <source>
        <dbReference type="RefSeq" id="XP_038977690.1"/>
    </source>
</evidence>
<comment type="cofactor">
    <cofactor evidence="1">
        <name>Fe(2+)</name>
        <dbReference type="ChEBI" id="CHEBI:29033"/>
    </cofactor>
</comment>
<dbReference type="RefSeq" id="XP_038977689.1">
    <property type="nucleotide sequence ID" value="XM_039121761.1"/>
</dbReference>
<keyword evidence="8" id="KW-0805">Transcription regulation</keyword>
<evidence type="ECO:0000313" key="18">
    <source>
        <dbReference type="RefSeq" id="XP_038977688.1"/>
    </source>
</evidence>
<dbReference type="Pfam" id="PF02373">
    <property type="entry name" value="JmjC"/>
    <property type="match status" value="1"/>
</dbReference>
<evidence type="ECO:0000259" key="12">
    <source>
        <dbReference type="PROSITE" id="PS51183"/>
    </source>
</evidence>
<dbReference type="KEGG" id="pda:120103650"/>
<keyword evidence="3" id="KW-0479">Metal-binding</keyword>
<keyword evidence="14" id="KW-1185">Reference proteome</keyword>
<dbReference type="GO" id="GO:0005634">
    <property type="term" value="C:nucleus"/>
    <property type="evidence" value="ECO:0007669"/>
    <property type="project" value="UniProtKB-SubCell"/>
</dbReference>
<dbReference type="PROSITE" id="PS51183">
    <property type="entry name" value="JMJN"/>
    <property type="match status" value="1"/>
</dbReference>
<evidence type="ECO:0000256" key="1">
    <source>
        <dbReference type="ARBA" id="ARBA00001954"/>
    </source>
</evidence>
<dbReference type="Pfam" id="PF05964">
    <property type="entry name" value="FYRN"/>
    <property type="match status" value="1"/>
</dbReference>
<feature type="region of interest" description="Disordered" evidence="11">
    <location>
        <begin position="1"/>
        <end position="20"/>
    </location>
</feature>
<dbReference type="RefSeq" id="XP_038977690.1">
    <property type="nucleotide sequence ID" value="XM_039121762.1"/>
</dbReference>
<dbReference type="RefSeq" id="XP_038977687.1">
    <property type="nucleotide sequence ID" value="XM_039121759.1"/>
</dbReference>
<dbReference type="InterPro" id="IPR003888">
    <property type="entry name" value="FYrich_N"/>
</dbReference>
<keyword evidence="9" id="KW-0804">Transcription</keyword>
<feature type="compositionally biased region" description="Basic residues" evidence="11">
    <location>
        <begin position="205"/>
        <end position="226"/>
    </location>
</feature>
<evidence type="ECO:0000256" key="10">
    <source>
        <dbReference type="ARBA" id="ARBA00023242"/>
    </source>
</evidence>
<dbReference type="RefSeq" id="XP_008812095.2">
    <property type="nucleotide sequence ID" value="XM_008813873.4"/>
</dbReference>
<evidence type="ECO:0000313" key="16">
    <source>
        <dbReference type="RefSeq" id="XP_038977686.1"/>
    </source>
</evidence>
<feature type="compositionally biased region" description="Polar residues" evidence="11">
    <location>
        <begin position="99"/>
        <end position="113"/>
    </location>
</feature>
<dbReference type="Pfam" id="PF05965">
    <property type="entry name" value="FYRC"/>
    <property type="match status" value="1"/>
</dbReference>
<dbReference type="GO" id="GO:0046872">
    <property type="term" value="F:metal ion binding"/>
    <property type="evidence" value="ECO:0007669"/>
    <property type="project" value="UniProtKB-KW"/>
</dbReference>
<accession>A0A8B8ZWE7</accession>
<dbReference type="PROSITE" id="PS51542">
    <property type="entry name" value="FYRN"/>
    <property type="match status" value="1"/>
</dbReference>
<dbReference type="InterPro" id="IPR003889">
    <property type="entry name" value="FYrich_C"/>
</dbReference>
<dbReference type="PANTHER" id="PTHR10694:SF113">
    <property type="entry name" value="PROTEIN JUMONJI"/>
    <property type="match status" value="1"/>
</dbReference>
<evidence type="ECO:0000313" key="17">
    <source>
        <dbReference type="RefSeq" id="XP_038977687.1"/>
    </source>
</evidence>
<dbReference type="SMART" id="SM00545">
    <property type="entry name" value="JmjN"/>
    <property type="match status" value="1"/>
</dbReference>
<evidence type="ECO:0000256" key="5">
    <source>
        <dbReference type="ARBA" id="ARBA00022964"/>
    </source>
</evidence>
<dbReference type="GO" id="GO:0000785">
    <property type="term" value="C:chromatin"/>
    <property type="evidence" value="ECO:0007669"/>
    <property type="project" value="TreeGrafter"/>
</dbReference>
<feature type="region of interest" description="Disordered" evidence="11">
    <location>
        <begin position="93"/>
        <end position="120"/>
    </location>
</feature>
<dbReference type="InterPro" id="IPR003347">
    <property type="entry name" value="JmjC_dom"/>
</dbReference>
<keyword evidence="5" id="KW-0223">Dioxygenase</keyword>
<feature type="domain" description="JmjN" evidence="12">
    <location>
        <begin position="135"/>
        <end position="176"/>
    </location>
</feature>
<reference evidence="15 16" key="1">
    <citation type="submission" date="2025-04" db="UniProtKB">
        <authorList>
            <consortium name="RefSeq"/>
        </authorList>
    </citation>
    <scope>IDENTIFICATION</scope>
    <source>
        <tissue evidence="15 16">Young leaves</tissue>
    </source>
</reference>
<dbReference type="GO" id="GO:0045814">
    <property type="term" value="P:negative regulation of gene expression, epigenetic"/>
    <property type="evidence" value="ECO:0007669"/>
    <property type="project" value="UniProtKB-ARBA"/>
</dbReference>
<dbReference type="Gene3D" id="3.30.160.360">
    <property type="match status" value="1"/>
</dbReference>
<keyword evidence="10" id="KW-0539">Nucleus</keyword>
<gene>
    <name evidence="15 16 17 18 19 20" type="primary">LOC120103650</name>
</gene>
<comment type="subcellular location">
    <subcellularLocation>
        <location evidence="2">Nucleus</location>
    </subcellularLocation>
</comment>
<evidence type="ECO:0000313" key="14">
    <source>
        <dbReference type="Proteomes" id="UP000228380"/>
    </source>
</evidence>
<dbReference type="OrthoDB" id="1678912at2759"/>
<dbReference type="PROSITE" id="PS51543">
    <property type="entry name" value="FYRC"/>
    <property type="match status" value="1"/>
</dbReference>
<dbReference type="RefSeq" id="XP_038977688.1">
    <property type="nucleotide sequence ID" value="XM_039121760.1"/>
</dbReference>
<feature type="domain" description="JmjC" evidence="13">
    <location>
        <begin position="349"/>
        <end position="515"/>
    </location>
</feature>
<dbReference type="RefSeq" id="XP_038977686.1">
    <property type="nucleotide sequence ID" value="XM_039121758.1"/>
</dbReference>